<dbReference type="RefSeq" id="WP_189385756.1">
    <property type="nucleotide sequence ID" value="NZ_BAABFY010000046.1"/>
</dbReference>
<evidence type="ECO:0000313" key="1">
    <source>
        <dbReference type="EMBL" id="GGW93272.1"/>
    </source>
</evidence>
<dbReference type="Proteomes" id="UP000608345">
    <property type="component" value="Unassembled WGS sequence"/>
</dbReference>
<dbReference type="EMBL" id="BMYS01000020">
    <property type="protein sequence ID" value="GGW93272.1"/>
    <property type="molecule type" value="Genomic_DNA"/>
</dbReference>
<keyword evidence="2" id="KW-1185">Reference proteome</keyword>
<dbReference type="AlphaFoldDB" id="A0A918JQE5"/>
<dbReference type="Pfam" id="PF14253">
    <property type="entry name" value="AbiH"/>
    <property type="match status" value="1"/>
</dbReference>
<accession>A0A918JQE5</accession>
<comment type="caution">
    <text evidence="1">The sequence shown here is derived from an EMBL/GenBank/DDBJ whole genome shotgun (WGS) entry which is preliminary data.</text>
</comment>
<sequence length="299" mass="35033">MHPTKLYVIGNGFDLWHEIPSSYSQFKEYVKRHDHDIFDAVENYLPADEDWSYLESALADLDVYNIIDDFSYFMKPYGADDWSDASHHDFQYKVEQVVKRLSTELRALFGEWIRTLVIPTPYMATKRLKSIDANAVFLTFNYTSTLQDLYAVPDNRVLHIHGEAGMENSELILGHAWDPEQRKSLNDRFDIDKIDTRLMEANDILDDYFSQTFKPSAHLINKHQAFFNQLNEIETVHVLGHSLSDVDRPYIQKLQSVLNSSTHWHIACRSEEERQTKYDRLLTLEVNPQQVVPLLWDAF</sequence>
<reference evidence="1" key="1">
    <citation type="journal article" date="2014" name="Int. J. Syst. Evol. Microbiol.">
        <title>Complete genome sequence of Corynebacterium casei LMG S-19264T (=DSM 44701T), isolated from a smear-ripened cheese.</title>
        <authorList>
            <consortium name="US DOE Joint Genome Institute (JGI-PGF)"/>
            <person name="Walter F."/>
            <person name="Albersmeier A."/>
            <person name="Kalinowski J."/>
            <person name="Ruckert C."/>
        </authorList>
    </citation>
    <scope>NUCLEOTIDE SEQUENCE</scope>
    <source>
        <strain evidence="1">KCTC 23732</strain>
    </source>
</reference>
<reference evidence="1" key="2">
    <citation type="submission" date="2020-09" db="EMBL/GenBank/DDBJ databases">
        <authorList>
            <person name="Sun Q."/>
            <person name="Kim S."/>
        </authorList>
    </citation>
    <scope>NUCLEOTIDE SEQUENCE</scope>
    <source>
        <strain evidence="1">KCTC 23732</strain>
    </source>
</reference>
<organism evidence="1 2">
    <name type="scientific">Advenella faeciporci</name>
    <dbReference type="NCBI Taxonomy" id="797535"/>
    <lineage>
        <taxon>Bacteria</taxon>
        <taxon>Pseudomonadati</taxon>
        <taxon>Pseudomonadota</taxon>
        <taxon>Betaproteobacteria</taxon>
        <taxon>Burkholderiales</taxon>
        <taxon>Alcaligenaceae</taxon>
    </lineage>
</organism>
<evidence type="ECO:0008006" key="3">
    <source>
        <dbReference type="Google" id="ProtNLM"/>
    </source>
</evidence>
<gene>
    <name evidence="1" type="ORF">GCM10011450_24080</name>
</gene>
<evidence type="ECO:0000313" key="2">
    <source>
        <dbReference type="Proteomes" id="UP000608345"/>
    </source>
</evidence>
<name>A0A918JQE5_9BURK</name>
<dbReference type="InterPro" id="IPR025935">
    <property type="entry name" value="AbiH"/>
</dbReference>
<proteinExistence type="predicted"/>
<protein>
    <recommendedName>
        <fullName evidence="3">Abortive infection AbiH-like protein</fullName>
    </recommendedName>
</protein>